<proteinExistence type="predicted"/>
<organism evidence="5 6">
    <name type="scientific">Plantactinospora mayteni</name>
    <dbReference type="NCBI Taxonomy" id="566021"/>
    <lineage>
        <taxon>Bacteria</taxon>
        <taxon>Bacillati</taxon>
        <taxon>Actinomycetota</taxon>
        <taxon>Actinomycetes</taxon>
        <taxon>Micromonosporales</taxon>
        <taxon>Micromonosporaceae</taxon>
        <taxon>Plantactinospora</taxon>
    </lineage>
</organism>
<evidence type="ECO:0000259" key="4">
    <source>
        <dbReference type="Pfam" id="PF01872"/>
    </source>
</evidence>
<dbReference type="EMBL" id="BONX01000002">
    <property type="protein sequence ID" value="GIG93844.1"/>
    <property type="molecule type" value="Genomic_DNA"/>
</dbReference>
<dbReference type="InterPro" id="IPR024072">
    <property type="entry name" value="DHFR-like_dom_sf"/>
</dbReference>
<dbReference type="Gene3D" id="3.40.430.10">
    <property type="entry name" value="Dihydrofolate Reductase, subunit A"/>
    <property type="match status" value="1"/>
</dbReference>
<accession>A0ABQ4EGR5</accession>
<protein>
    <recommendedName>
        <fullName evidence="4">Bacterial bifunctional deaminase-reductase C-terminal domain-containing protein</fullName>
    </recommendedName>
</protein>
<dbReference type="InterPro" id="IPR050765">
    <property type="entry name" value="Riboflavin_Biosynth_HTPR"/>
</dbReference>
<dbReference type="PANTHER" id="PTHR38011">
    <property type="entry name" value="DIHYDROFOLATE REDUCTASE FAMILY PROTEIN (AFU_ORTHOLOGUE AFUA_8G06820)"/>
    <property type="match status" value="1"/>
</dbReference>
<keyword evidence="3" id="KW-0560">Oxidoreductase</keyword>
<keyword evidence="6" id="KW-1185">Reference proteome</keyword>
<comment type="pathway">
    <text evidence="1">Cofactor biosynthesis; riboflavin biosynthesis.</text>
</comment>
<dbReference type="InterPro" id="IPR002734">
    <property type="entry name" value="RibDG_C"/>
</dbReference>
<evidence type="ECO:0000313" key="5">
    <source>
        <dbReference type="EMBL" id="GIG93844.1"/>
    </source>
</evidence>
<dbReference type="RefSeq" id="WP_203855497.1">
    <property type="nucleotide sequence ID" value="NZ_BAAAZQ010000003.1"/>
</dbReference>
<comment type="caution">
    <text evidence="5">The sequence shown here is derived from an EMBL/GenBank/DDBJ whole genome shotgun (WGS) entry which is preliminary data.</text>
</comment>
<keyword evidence="2" id="KW-0521">NADP</keyword>
<reference evidence="5 6" key="1">
    <citation type="submission" date="2021-01" db="EMBL/GenBank/DDBJ databases">
        <title>Whole genome shotgun sequence of Plantactinospora mayteni NBRC 109088.</title>
        <authorList>
            <person name="Komaki H."/>
            <person name="Tamura T."/>
        </authorList>
    </citation>
    <scope>NUCLEOTIDE SEQUENCE [LARGE SCALE GENOMIC DNA]</scope>
    <source>
        <strain evidence="5 6">NBRC 109088</strain>
    </source>
</reference>
<dbReference type="SUPFAM" id="SSF53597">
    <property type="entry name" value="Dihydrofolate reductase-like"/>
    <property type="match status" value="1"/>
</dbReference>
<feature type="domain" description="Bacterial bifunctional deaminase-reductase C-terminal" evidence="4">
    <location>
        <begin position="86"/>
        <end position="162"/>
    </location>
</feature>
<dbReference type="Proteomes" id="UP000621500">
    <property type="component" value="Unassembled WGS sequence"/>
</dbReference>
<evidence type="ECO:0000256" key="3">
    <source>
        <dbReference type="ARBA" id="ARBA00023002"/>
    </source>
</evidence>
<dbReference type="PANTHER" id="PTHR38011:SF7">
    <property type="entry name" value="2,5-DIAMINO-6-RIBOSYLAMINO-4(3H)-PYRIMIDINONE 5'-PHOSPHATE REDUCTASE"/>
    <property type="match status" value="1"/>
</dbReference>
<gene>
    <name evidence="5" type="ORF">Pma05_04170</name>
</gene>
<dbReference type="Pfam" id="PF01872">
    <property type="entry name" value="RibD_C"/>
    <property type="match status" value="1"/>
</dbReference>
<name>A0ABQ4EGR5_9ACTN</name>
<evidence type="ECO:0000256" key="2">
    <source>
        <dbReference type="ARBA" id="ARBA00022857"/>
    </source>
</evidence>
<evidence type="ECO:0000313" key="6">
    <source>
        <dbReference type="Proteomes" id="UP000621500"/>
    </source>
</evidence>
<sequence length="170" mass="17646">MKTILYASLTANGHVVRSGPDHEIPPEVLTDFIGQVRQHRNLVVGRRTFDLVSAGGGGGGGAFAGVEVVVLSRHAPAPRGGYVVVASPADALRHLADRGHHTALLGGGATTNNAFLAEDLVDECYLNVAPALTGNGGGMALPAGRHAALHLLDVRRLGGDIVQLHHRVAR</sequence>
<evidence type="ECO:0000256" key="1">
    <source>
        <dbReference type="ARBA" id="ARBA00005104"/>
    </source>
</evidence>